<dbReference type="Proteomes" id="UP000256877">
    <property type="component" value="Unassembled WGS sequence"/>
</dbReference>
<accession>A0A371R017</accession>
<gene>
    <name evidence="2" type="ORF">CGL52_10830</name>
</gene>
<proteinExistence type="predicted"/>
<feature type="region of interest" description="Disordered" evidence="1">
    <location>
        <begin position="1"/>
        <end position="81"/>
    </location>
</feature>
<name>A0A371R017_9CREN</name>
<evidence type="ECO:0000256" key="1">
    <source>
        <dbReference type="SAM" id="MobiDB-lite"/>
    </source>
</evidence>
<comment type="caution">
    <text evidence="2">The sequence shown here is derived from an EMBL/GenBank/DDBJ whole genome shotgun (WGS) entry which is preliminary data.</text>
</comment>
<sequence length="81" mass="8555">MKEKSSKLGGMQKRVMKVLPPPTPPRAGGGGPYKRAKAGEPLRGGTRRGESQFPGRPLRGRSERGALSPGSPGGKGTFRKE</sequence>
<dbReference type="AlphaFoldDB" id="A0A371R017"/>
<organism evidence="2 3">
    <name type="scientific">Pyrobaculum aerophilum</name>
    <dbReference type="NCBI Taxonomy" id="13773"/>
    <lineage>
        <taxon>Archaea</taxon>
        <taxon>Thermoproteota</taxon>
        <taxon>Thermoprotei</taxon>
        <taxon>Thermoproteales</taxon>
        <taxon>Thermoproteaceae</taxon>
        <taxon>Pyrobaculum</taxon>
    </lineage>
</organism>
<protein>
    <recommendedName>
        <fullName evidence="4">PaREP13</fullName>
    </recommendedName>
</protein>
<feature type="compositionally biased region" description="Gly residues" evidence="1">
    <location>
        <begin position="71"/>
        <end position="81"/>
    </location>
</feature>
<evidence type="ECO:0000313" key="3">
    <source>
        <dbReference type="Proteomes" id="UP000256877"/>
    </source>
</evidence>
<dbReference type="EMBL" id="NMUF01000037">
    <property type="protein sequence ID" value="RFA96631.1"/>
    <property type="molecule type" value="Genomic_DNA"/>
</dbReference>
<evidence type="ECO:0000313" key="2">
    <source>
        <dbReference type="EMBL" id="RFA96631.1"/>
    </source>
</evidence>
<reference evidence="2 3" key="1">
    <citation type="submission" date="2017-07" db="EMBL/GenBank/DDBJ databases">
        <title>Draft genome sequence of aerobic hyperthermophilic archaea, Pyrobaculum aerophilum YKB31 and YKB32.</title>
        <authorList>
            <person name="Mochizuki T."/>
            <person name="Berliner A.J."/>
            <person name="Yoshida-Takashima Y."/>
            <person name="Takaki Y."/>
            <person name="Nunoura T."/>
            <person name="Takai K."/>
        </authorList>
    </citation>
    <scope>NUCLEOTIDE SEQUENCE [LARGE SCALE GENOMIC DNA]</scope>
    <source>
        <strain evidence="2 3">YKB32</strain>
    </source>
</reference>
<evidence type="ECO:0008006" key="4">
    <source>
        <dbReference type="Google" id="ProtNLM"/>
    </source>
</evidence>